<proteinExistence type="predicted"/>
<organism evidence="1 2">
    <name type="scientific">Dissulfuribacter thermophilus</name>
    <dbReference type="NCBI Taxonomy" id="1156395"/>
    <lineage>
        <taxon>Bacteria</taxon>
        <taxon>Pseudomonadati</taxon>
        <taxon>Thermodesulfobacteriota</taxon>
        <taxon>Dissulfuribacteria</taxon>
        <taxon>Dissulfuribacterales</taxon>
        <taxon>Dissulfuribacteraceae</taxon>
        <taxon>Dissulfuribacter</taxon>
    </lineage>
</organism>
<sequence length="344" mass="39280">MISFLSYFTLSFLIFSFIFGQPAYAKNIFILMSYCETDSCGGPQYRGVLDALQHEGLNKAKITRYFLNSKTLKKDELKEKIRIAKFIHEKLNPDVAIAIDDLAFQVLAPYYVKSNHGYLIFTGTNISPEEYNRRFSFHKNRIPTKRITGVYEKLFIKKQLKFFSLLMKKKIGKIAILYSDDPVGNMVKNQIIDEIKGSSYEGIVFPVKVSTLAEAIKAAKEIQEDDEVKAYFPITLSLKDNVSNRHLTINEIAPILTTIIKKPDLTVNASFVDLGFWGGVSVDFYHMGYEAGELACLLLKGYDIKKIKIRDAKRAIIVINLKRNRELNIKIPTVVMGMVDRFIQ</sequence>
<keyword evidence="2" id="KW-1185">Reference proteome</keyword>
<dbReference type="OrthoDB" id="5447247at2"/>
<dbReference type="AlphaFoldDB" id="A0A1B9F5G7"/>
<dbReference type="Pfam" id="PF04392">
    <property type="entry name" value="ABC_sub_bind"/>
    <property type="match status" value="1"/>
</dbReference>
<comment type="caution">
    <text evidence="1">The sequence shown here is derived from an EMBL/GenBank/DDBJ whole genome shotgun (WGS) entry which is preliminary data.</text>
</comment>
<dbReference type="EMBL" id="MAGO01000007">
    <property type="protein sequence ID" value="OCC15084.1"/>
    <property type="molecule type" value="Genomic_DNA"/>
</dbReference>
<dbReference type="STRING" id="1156395.DBT_1570"/>
<accession>A0A1B9F5G7</accession>
<gene>
    <name evidence="1" type="ORF">DBT_1570</name>
</gene>
<dbReference type="PANTHER" id="PTHR35271">
    <property type="entry name" value="ABC TRANSPORTER, SUBSTRATE-BINDING LIPOPROTEIN-RELATED"/>
    <property type="match status" value="1"/>
</dbReference>
<evidence type="ECO:0000313" key="2">
    <source>
        <dbReference type="Proteomes" id="UP000093080"/>
    </source>
</evidence>
<name>A0A1B9F5G7_9BACT</name>
<dbReference type="Gene3D" id="3.40.50.2300">
    <property type="match status" value="2"/>
</dbReference>
<dbReference type="PANTHER" id="PTHR35271:SF1">
    <property type="entry name" value="ABC TRANSPORTER, SUBSTRATE-BINDING LIPOPROTEIN"/>
    <property type="match status" value="1"/>
</dbReference>
<reference evidence="1 2" key="1">
    <citation type="submission" date="2016-06" db="EMBL/GenBank/DDBJ databases">
        <title>Respiratory ammonification of nitrate coupled to the oxidation of elemental sulfur in deep-sea autotrophic thermophilic bacteria.</title>
        <authorList>
            <person name="Slobodkina G.B."/>
            <person name="Mardanov A.V."/>
            <person name="Ravin N.V."/>
            <person name="Frolova A.A."/>
            <person name="Viryasiv M.B."/>
            <person name="Chernyh N.A."/>
            <person name="Bonch-Osmolovskaya E.A."/>
            <person name="Slobodkin A.I."/>
        </authorList>
    </citation>
    <scope>NUCLEOTIDE SEQUENCE [LARGE SCALE GENOMIC DNA]</scope>
    <source>
        <strain evidence="1 2">S69</strain>
    </source>
</reference>
<evidence type="ECO:0000313" key="1">
    <source>
        <dbReference type="EMBL" id="OCC15084.1"/>
    </source>
</evidence>
<protein>
    <submittedName>
        <fullName evidence="1">Membrane protein, Bmp family</fullName>
    </submittedName>
</protein>
<dbReference type="Proteomes" id="UP000093080">
    <property type="component" value="Unassembled WGS sequence"/>
</dbReference>
<dbReference type="InterPro" id="IPR007487">
    <property type="entry name" value="ABC_transpt-TYRBP-like"/>
</dbReference>